<dbReference type="GO" id="GO:0032259">
    <property type="term" value="P:methylation"/>
    <property type="evidence" value="ECO:0007669"/>
    <property type="project" value="UniProtKB-KW"/>
</dbReference>
<reference evidence="4" key="1">
    <citation type="journal article" date="2015" name="Nature">
        <title>Complex archaea that bridge the gap between prokaryotes and eukaryotes.</title>
        <authorList>
            <person name="Spang A."/>
            <person name="Saw J.H."/>
            <person name="Jorgensen S.L."/>
            <person name="Zaremba-Niedzwiedzka K."/>
            <person name="Martijn J."/>
            <person name="Lind A.E."/>
            <person name="van Eijk R."/>
            <person name="Schleper C."/>
            <person name="Guy L."/>
            <person name="Ettema T.J."/>
        </authorList>
    </citation>
    <scope>NUCLEOTIDE SEQUENCE</scope>
</reference>
<evidence type="ECO:0008006" key="5">
    <source>
        <dbReference type="Google" id="ProtNLM"/>
    </source>
</evidence>
<evidence type="ECO:0000256" key="3">
    <source>
        <dbReference type="ARBA" id="ARBA00022679"/>
    </source>
</evidence>
<evidence type="ECO:0000256" key="1">
    <source>
        <dbReference type="ARBA" id="ARBA00007137"/>
    </source>
</evidence>
<dbReference type="InterPro" id="IPR038601">
    <property type="entry name" value="MttB-like_sf"/>
</dbReference>
<evidence type="ECO:0000256" key="2">
    <source>
        <dbReference type="ARBA" id="ARBA00022603"/>
    </source>
</evidence>
<proteinExistence type="inferred from homology"/>
<dbReference type="EMBL" id="LAZR01047689">
    <property type="protein sequence ID" value="KKK93638.1"/>
    <property type="molecule type" value="Genomic_DNA"/>
</dbReference>
<dbReference type="GO" id="GO:0015948">
    <property type="term" value="P:methanogenesis"/>
    <property type="evidence" value="ECO:0007669"/>
    <property type="project" value="InterPro"/>
</dbReference>
<dbReference type="Gene3D" id="3.20.20.480">
    <property type="entry name" value="Trimethylamine methyltransferase-like"/>
    <property type="match status" value="1"/>
</dbReference>
<gene>
    <name evidence="4" type="ORF">LCGC14_2690900</name>
</gene>
<keyword evidence="2" id="KW-0489">Methyltransferase</keyword>
<keyword evidence="3" id="KW-0808">Transferase</keyword>
<protein>
    <recommendedName>
        <fullName evidence="5">Trimethylamine methyltransferase</fullName>
    </recommendedName>
</protein>
<organism evidence="4">
    <name type="scientific">marine sediment metagenome</name>
    <dbReference type="NCBI Taxonomy" id="412755"/>
    <lineage>
        <taxon>unclassified sequences</taxon>
        <taxon>metagenomes</taxon>
        <taxon>ecological metagenomes</taxon>
    </lineage>
</organism>
<evidence type="ECO:0000313" key="4">
    <source>
        <dbReference type="EMBL" id="KKK93638.1"/>
    </source>
</evidence>
<feature type="non-terminal residue" evidence="4">
    <location>
        <position position="1"/>
    </location>
</feature>
<dbReference type="InterPro" id="IPR010426">
    <property type="entry name" value="MTTB_MeTrfase"/>
</dbReference>
<comment type="caution">
    <text evidence="4">The sequence shown here is derived from an EMBL/GenBank/DDBJ whole genome shotgun (WGS) entry which is preliminary data.</text>
</comment>
<sequence>HHYGLPIVVGSSIDSNTSDVQSGYEKALQFLPLLQAGPDIIHLGIGMLEQMMLVSYAQAIIDNEIINASLRLMKGIEVSEKTMAVGTICEIGHGGNYLTHSHTLDLFKNELWIPEISIRERKDAWEERGCKTVQHIANEKAKKILENHHPEPLSNSAEKELHALAEELQEKADIE</sequence>
<dbReference type="Pfam" id="PF06253">
    <property type="entry name" value="MTTB"/>
    <property type="match status" value="1"/>
</dbReference>
<accession>A0A0F8ZIL1</accession>
<comment type="similarity">
    <text evidence="1">Belongs to the trimethylamine methyltransferase family.</text>
</comment>
<name>A0A0F8ZIL1_9ZZZZ</name>
<dbReference type="GO" id="GO:0008168">
    <property type="term" value="F:methyltransferase activity"/>
    <property type="evidence" value="ECO:0007669"/>
    <property type="project" value="UniProtKB-KW"/>
</dbReference>
<dbReference type="AlphaFoldDB" id="A0A0F8ZIL1"/>